<sequence>MASLSNSILLPSLIHSPPIPFHPISVHPQIRILQIFKIQSTKKFKFKFRFHQMVQRNSENFNSISQSIWVEISISPKLLLLIL</sequence>
<name>A2Q326_MEDTR</name>
<organism evidence="1">
    <name type="scientific">Medicago truncatula</name>
    <name type="common">Barrel medic</name>
    <name type="synonym">Medicago tribuloides</name>
    <dbReference type="NCBI Taxonomy" id="3880"/>
    <lineage>
        <taxon>Eukaryota</taxon>
        <taxon>Viridiplantae</taxon>
        <taxon>Streptophyta</taxon>
        <taxon>Embryophyta</taxon>
        <taxon>Tracheophyta</taxon>
        <taxon>Spermatophyta</taxon>
        <taxon>Magnoliopsida</taxon>
        <taxon>eudicotyledons</taxon>
        <taxon>Gunneridae</taxon>
        <taxon>Pentapetalae</taxon>
        <taxon>rosids</taxon>
        <taxon>fabids</taxon>
        <taxon>Fabales</taxon>
        <taxon>Fabaceae</taxon>
        <taxon>Papilionoideae</taxon>
        <taxon>50 kb inversion clade</taxon>
        <taxon>NPAAA clade</taxon>
        <taxon>Hologalegina</taxon>
        <taxon>IRL clade</taxon>
        <taxon>Trifolieae</taxon>
        <taxon>Medicago</taxon>
    </lineage>
</organism>
<protein>
    <submittedName>
        <fullName evidence="1">Uncharacterized protein</fullName>
    </submittedName>
</protein>
<evidence type="ECO:0000313" key="1">
    <source>
        <dbReference type="EMBL" id="ABN08026.1"/>
    </source>
</evidence>
<gene>
    <name evidence="1" type="ORF">MtrDRAFT_AC154391g11v2</name>
</gene>
<proteinExistence type="predicted"/>
<dbReference type="EMBL" id="AC154391">
    <property type="protein sequence ID" value="ABN08026.1"/>
    <property type="molecule type" value="Genomic_DNA"/>
</dbReference>
<reference evidence="1" key="2">
    <citation type="submission" date="2007-03" db="EMBL/GenBank/DDBJ databases">
        <authorList>
            <consortium name="The International Medicago Genome Annotation Group"/>
        </authorList>
    </citation>
    <scope>NUCLEOTIDE SEQUENCE</scope>
</reference>
<accession>A2Q326</accession>
<dbReference type="AlphaFoldDB" id="A2Q326"/>
<reference evidence="1" key="1">
    <citation type="submission" date="2004-12" db="EMBL/GenBank/DDBJ databases">
        <authorList>
            <person name="Town C.D."/>
        </authorList>
    </citation>
    <scope>NUCLEOTIDE SEQUENCE</scope>
</reference>